<accession>A0A1G9B757</accession>
<reference evidence="2 3" key="1">
    <citation type="submission" date="2016-10" db="EMBL/GenBank/DDBJ databases">
        <authorList>
            <person name="Varghese N."/>
            <person name="Submissions S."/>
        </authorList>
    </citation>
    <scope>NUCLEOTIDE SEQUENCE [LARGE SCALE GENOMIC DNA]</scope>
    <source>
        <strain evidence="2 3">DSM 2373</strain>
    </source>
</reference>
<protein>
    <submittedName>
        <fullName evidence="2">Uncharacterized protein</fullName>
    </submittedName>
</protein>
<keyword evidence="1" id="KW-0812">Transmembrane</keyword>
<gene>
    <name evidence="2" type="ORF">SAMN04488571_10840</name>
</gene>
<dbReference type="Proteomes" id="UP000326500">
    <property type="component" value="Unassembled WGS sequence"/>
</dbReference>
<dbReference type="EMBL" id="FNFT01000008">
    <property type="protein sequence ID" value="SDK35367.1"/>
    <property type="molecule type" value="Genomic_DNA"/>
</dbReference>
<organism evidence="2 3">
    <name type="scientific">Methanoculleus thermophilus</name>
    <dbReference type="NCBI Taxonomy" id="2200"/>
    <lineage>
        <taxon>Archaea</taxon>
        <taxon>Methanobacteriati</taxon>
        <taxon>Methanobacteriota</taxon>
        <taxon>Stenosarchaea group</taxon>
        <taxon>Methanomicrobia</taxon>
        <taxon>Methanomicrobiales</taxon>
        <taxon>Methanomicrobiaceae</taxon>
        <taxon>Methanoculleus</taxon>
    </lineage>
</organism>
<dbReference type="STRING" id="2200.GCA_001571405_01257"/>
<keyword evidence="3" id="KW-1185">Reference proteome</keyword>
<evidence type="ECO:0000313" key="3">
    <source>
        <dbReference type="Proteomes" id="UP000326500"/>
    </source>
</evidence>
<keyword evidence="1" id="KW-0472">Membrane</keyword>
<dbReference type="AlphaFoldDB" id="A0A1G9B757"/>
<sequence length="156" mass="16962">MLPAPRMMTMKIRGYALLLALLAAVSLAPGSAAGEISINYSFNESHAEIHQQMLERNASFGEYYEQVCPEYLESMPPDVRAHLYSTTMARYGDLASGREFVPPLEIGNVAITTASPVISVFGVPVALVTLGLAALGILILLTGVLLVRERLRDRNK</sequence>
<feature type="transmembrane region" description="Helical" evidence="1">
    <location>
        <begin position="125"/>
        <end position="147"/>
    </location>
</feature>
<proteinExistence type="predicted"/>
<keyword evidence="1" id="KW-1133">Transmembrane helix</keyword>
<name>A0A1G9B757_9EURY</name>
<evidence type="ECO:0000313" key="2">
    <source>
        <dbReference type="EMBL" id="SDK35367.1"/>
    </source>
</evidence>
<evidence type="ECO:0000256" key="1">
    <source>
        <dbReference type="SAM" id="Phobius"/>
    </source>
</evidence>